<keyword evidence="2" id="KW-1185">Reference proteome</keyword>
<sequence>MDRQGARKGESETMTSAAASMAGALKTALSFVGHANAKAASLSERRLGRSRRAADVLADHCGFD</sequence>
<protein>
    <submittedName>
        <fullName evidence="1">Uncharacterized protein</fullName>
    </submittedName>
</protein>
<organism evidence="1 2">
    <name type="scientific">Massilia glaciei</name>
    <dbReference type="NCBI Taxonomy" id="1524097"/>
    <lineage>
        <taxon>Bacteria</taxon>
        <taxon>Pseudomonadati</taxon>
        <taxon>Pseudomonadota</taxon>
        <taxon>Betaproteobacteria</taxon>
        <taxon>Burkholderiales</taxon>
        <taxon>Oxalobacteraceae</taxon>
        <taxon>Telluria group</taxon>
        <taxon>Massilia</taxon>
    </lineage>
</organism>
<dbReference type="Proteomes" id="UP000241421">
    <property type="component" value="Unassembled WGS sequence"/>
</dbReference>
<evidence type="ECO:0000313" key="2">
    <source>
        <dbReference type="Proteomes" id="UP000241421"/>
    </source>
</evidence>
<proteinExistence type="predicted"/>
<dbReference type="EMBL" id="PXWF02000002">
    <property type="protein sequence ID" value="PWF55762.1"/>
    <property type="molecule type" value="Genomic_DNA"/>
</dbReference>
<accession>A0A2U2I7P1</accession>
<comment type="caution">
    <text evidence="1">The sequence shown here is derived from an EMBL/GenBank/DDBJ whole genome shotgun (WGS) entry which is preliminary data.</text>
</comment>
<gene>
    <name evidence="1" type="ORF">C7C56_000185</name>
</gene>
<evidence type="ECO:0000313" key="1">
    <source>
        <dbReference type="EMBL" id="PWF55762.1"/>
    </source>
</evidence>
<dbReference type="RefSeq" id="WP_106755499.1">
    <property type="nucleotide sequence ID" value="NZ_PXWF02000002.1"/>
</dbReference>
<name>A0A2U2I7P1_9BURK</name>
<reference evidence="1 2" key="1">
    <citation type="submission" date="2018-04" db="EMBL/GenBank/DDBJ databases">
        <title>Massilia violaceinigra sp. nov., a novel purple-pigmented bacterium isolated from Tianshan glacier, Xinjiang, China.</title>
        <authorList>
            <person name="Wang H."/>
        </authorList>
    </citation>
    <scope>NUCLEOTIDE SEQUENCE [LARGE SCALE GENOMIC DNA]</scope>
    <source>
        <strain evidence="1 2">B448-2</strain>
    </source>
</reference>
<dbReference type="AlphaFoldDB" id="A0A2U2I7P1"/>